<feature type="domain" description="L,D-TPase catalytic" evidence="9">
    <location>
        <begin position="344"/>
        <end position="523"/>
    </location>
</feature>
<dbReference type="Proteomes" id="UP000182987">
    <property type="component" value="Chromosome"/>
</dbReference>
<dbReference type="STRING" id="1440763.BJI69_18950"/>
<keyword evidence="3" id="KW-0808">Transferase</keyword>
<evidence type="ECO:0000256" key="6">
    <source>
        <dbReference type="ARBA" id="ARBA00023316"/>
    </source>
</evidence>
<accession>A0A1L3EXN5</accession>
<dbReference type="InterPro" id="IPR045380">
    <property type="entry name" value="LD_TPept_scaffold_dom"/>
</dbReference>
<feature type="chain" id="PRO_5009853248" evidence="8">
    <location>
        <begin position="26"/>
        <end position="577"/>
    </location>
</feature>
<dbReference type="InterPro" id="IPR036366">
    <property type="entry name" value="PGBDSf"/>
</dbReference>
<dbReference type="Pfam" id="PF01471">
    <property type="entry name" value="PG_binding_1"/>
    <property type="match status" value="1"/>
</dbReference>
<dbReference type="UniPathway" id="UPA00219"/>
<dbReference type="PANTHER" id="PTHR41533">
    <property type="entry name" value="L,D-TRANSPEPTIDASE HI_1667-RELATED"/>
    <property type="match status" value="1"/>
</dbReference>
<dbReference type="GO" id="GO:0004180">
    <property type="term" value="F:carboxypeptidase activity"/>
    <property type="evidence" value="ECO:0007669"/>
    <property type="project" value="UniProtKB-ARBA"/>
</dbReference>
<dbReference type="AlphaFoldDB" id="A0A1L3EXN5"/>
<reference evidence="11" key="1">
    <citation type="submission" date="2016-09" db="EMBL/GenBank/DDBJ databases">
        <authorList>
            <person name="Lysoe E."/>
        </authorList>
    </citation>
    <scope>NUCLEOTIDE SEQUENCE [LARGE SCALE GENOMIC DNA]</scope>
    <source>
        <strain evidence="11">LJ96T</strain>
    </source>
</reference>
<dbReference type="CDD" id="cd16913">
    <property type="entry name" value="YkuD_like"/>
    <property type="match status" value="1"/>
</dbReference>
<keyword evidence="8" id="KW-0732">Signal</keyword>
<comment type="pathway">
    <text evidence="1 7">Cell wall biogenesis; peptidoglycan biosynthesis.</text>
</comment>
<evidence type="ECO:0000256" key="3">
    <source>
        <dbReference type="ARBA" id="ARBA00022679"/>
    </source>
</evidence>
<feature type="active site" description="Proton donor/acceptor" evidence="7">
    <location>
        <position position="472"/>
    </location>
</feature>
<dbReference type="InterPro" id="IPR005490">
    <property type="entry name" value="LD_TPept_cat_dom"/>
</dbReference>
<evidence type="ECO:0000256" key="2">
    <source>
        <dbReference type="ARBA" id="ARBA00005992"/>
    </source>
</evidence>
<dbReference type="GO" id="GO:0009252">
    <property type="term" value="P:peptidoglycan biosynthetic process"/>
    <property type="evidence" value="ECO:0007669"/>
    <property type="project" value="UniProtKB-UniPathway"/>
</dbReference>
<dbReference type="GO" id="GO:0008360">
    <property type="term" value="P:regulation of cell shape"/>
    <property type="evidence" value="ECO:0007669"/>
    <property type="project" value="UniProtKB-UniRule"/>
</dbReference>
<keyword evidence="11" id="KW-1185">Reference proteome</keyword>
<name>A0A1L3EXN5_9GAMM</name>
<dbReference type="KEGG" id="lrz:BJI69_18950"/>
<evidence type="ECO:0000256" key="5">
    <source>
        <dbReference type="ARBA" id="ARBA00022984"/>
    </source>
</evidence>
<evidence type="ECO:0000256" key="1">
    <source>
        <dbReference type="ARBA" id="ARBA00004752"/>
    </source>
</evidence>
<evidence type="ECO:0000259" key="9">
    <source>
        <dbReference type="PROSITE" id="PS52029"/>
    </source>
</evidence>
<evidence type="ECO:0000256" key="4">
    <source>
        <dbReference type="ARBA" id="ARBA00022960"/>
    </source>
</evidence>
<dbReference type="InterPro" id="IPR052905">
    <property type="entry name" value="LD-transpeptidase_YkuD-like"/>
</dbReference>
<feature type="active site" description="Nucleophile" evidence="7">
    <location>
        <position position="491"/>
    </location>
</feature>
<evidence type="ECO:0000313" key="10">
    <source>
        <dbReference type="EMBL" id="APG05774.1"/>
    </source>
</evidence>
<dbReference type="Pfam" id="PF20142">
    <property type="entry name" value="Scaffold"/>
    <property type="match status" value="1"/>
</dbReference>
<dbReference type="GO" id="GO:0071555">
    <property type="term" value="P:cell wall organization"/>
    <property type="evidence" value="ECO:0007669"/>
    <property type="project" value="UniProtKB-UniRule"/>
</dbReference>
<dbReference type="InterPro" id="IPR038063">
    <property type="entry name" value="Transpep_catalytic_dom"/>
</dbReference>
<dbReference type="InterPro" id="IPR036365">
    <property type="entry name" value="PGBD-like_sf"/>
</dbReference>
<feature type="signal peptide" evidence="8">
    <location>
        <begin position="1"/>
        <end position="25"/>
    </location>
</feature>
<dbReference type="SUPFAM" id="SSF141523">
    <property type="entry name" value="L,D-transpeptidase catalytic domain-like"/>
    <property type="match status" value="1"/>
</dbReference>
<protein>
    <submittedName>
        <fullName evidence="10">Murein L,D-transpeptidase</fullName>
    </submittedName>
</protein>
<sequence length="577" mass="62263">MTMEKRVCGGLFLLMAALLPLTAAAQAPPTAASAASPPPIVAQVPATAATVAAPSPPPADDLVATAIYGRVLQMTPLQGGPLSRPDAALGKAVSDFYAQRHFTAAWANPANVQQLLAGLASVDADGLLPADYDLPALKATTEAPDWATASPQQRADFDVSATGAYITALVQLARGKVDPVRLDPTWNFDPTALDPQQGMSMLQTSIDEGSVDQAFAMARPQNPLYAQLRDALAQLRASAAQGGWPTVPDGPSLKPGMKDPRVGALRARLVAGGYLDPTLAHGDHYDSPLTDAVRRFQADQYLDADGSVGADTLTALNVPIETRIGQVRVNLERARWLLHALEGTFVVVDVAGYKISFYRDGKPVWKSRVQVGKPYRSTPIFRSQITYITFNPTWTVPPTILKNDILPKVRANSAYLANNRIRVLDSNGNTISPSGVNWSNPRGITLRQDAGPGNSLGQVVIRFPNSFSVYLHDTPHQDLFSKAKRDTSSGCIRVEHPLELVQLLFNDDEKWNRQAIDERIATKKTQNVTLPTSVPVLLAYWTVDIGDDGKLAYKPDVYQRDGALLAALDKPQPLHTP</sequence>
<dbReference type="Pfam" id="PF03734">
    <property type="entry name" value="YkuD"/>
    <property type="match status" value="1"/>
</dbReference>
<dbReference type="GO" id="GO:0016740">
    <property type="term" value="F:transferase activity"/>
    <property type="evidence" value="ECO:0007669"/>
    <property type="project" value="UniProtKB-KW"/>
</dbReference>
<keyword evidence="5 7" id="KW-0573">Peptidoglycan synthesis</keyword>
<evidence type="ECO:0000256" key="8">
    <source>
        <dbReference type="SAM" id="SignalP"/>
    </source>
</evidence>
<dbReference type="PANTHER" id="PTHR41533:SF2">
    <property type="entry name" value="BLR7131 PROTEIN"/>
    <property type="match status" value="1"/>
</dbReference>
<keyword evidence="4 7" id="KW-0133">Cell shape</keyword>
<evidence type="ECO:0000256" key="7">
    <source>
        <dbReference type="PROSITE-ProRule" id="PRU01373"/>
    </source>
</evidence>
<dbReference type="Gene3D" id="1.10.101.10">
    <property type="entry name" value="PGBD-like superfamily/PGBD"/>
    <property type="match status" value="1"/>
</dbReference>
<organism evidence="10 11">
    <name type="scientific">Luteibacter rhizovicinus DSM 16549</name>
    <dbReference type="NCBI Taxonomy" id="1440763"/>
    <lineage>
        <taxon>Bacteria</taxon>
        <taxon>Pseudomonadati</taxon>
        <taxon>Pseudomonadota</taxon>
        <taxon>Gammaproteobacteria</taxon>
        <taxon>Lysobacterales</taxon>
        <taxon>Rhodanobacteraceae</taxon>
        <taxon>Luteibacter</taxon>
    </lineage>
</organism>
<keyword evidence="6 7" id="KW-0961">Cell wall biogenesis/degradation</keyword>
<evidence type="ECO:0000313" key="11">
    <source>
        <dbReference type="Proteomes" id="UP000182987"/>
    </source>
</evidence>
<gene>
    <name evidence="10" type="ORF">BJI69_18950</name>
</gene>
<dbReference type="SUPFAM" id="SSF47090">
    <property type="entry name" value="PGBD-like"/>
    <property type="match status" value="1"/>
</dbReference>
<dbReference type="PROSITE" id="PS52029">
    <property type="entry name" value="LD_TPASE"/>
    <property type="match status" value="1"/>
</dbReference>
<dbReference type="InterPro" id="IPR002477">
    <property type="entry name" value="Peptidoglycan-bd-like"/>
</dbReference>
<comment type="similarity">
    <text evidence="2">Belongs to the YkuD family.</text>
</comment>
<dbReference type="EMBL" id="CP017480">
    <property type="protein sequence ID" value="APG05774.1"/>
    <property type="molecule type" value="Genomic_DNA"/>
</dbReference>
<dbReference type="Gene3D" id="2.40.440.10">
    <property type="entry name" value="L,D-transpeptidase catalytic domain-like"/>
    <property type="match status" value="1"/>
</dbReference>
<proteinExistence type="inferred from homology"/>